<keyword evidence="1 2" id="KW-0238">DNA-binding</keyword>
<gene>
    <name evidence="5" type="ORF">EV386_2121</name>
</gene>
<dbReference type="SUPFAM" id="SSF46689">
    <property type="entry name" value="Homeodomain-like"/>
    <property type="match status" value="1"/>
</dbReference>
<dbReference type="InterPro" id="IPR009057">
    <property type="entry name" value="Homeodomain-like_sf"/>
</dbReference>
<name>A0A4V2EY55_9MICO</name>
<evidence type="ECO:0000313" key="6">
    <source>
        <dbReference type="Proteomes" id="UP000293852"/>
    </source>
</evidence>
<dbReference type="Gene3D" id="1.10.10.60">
    <property type="entry name" value="Homeodomain-like"/>
    <property type="match status" value="1"/>
</dbReference>
<dbReference type="Proteomes" id="UP000293852">
    <property type="component" value="Unassembled WGS sequence"/>
</dbReference>
<feature type="region of interest" description="Disordered" evidence="3">
    <location>
        <begin position="241"/>
        <end position="271"/>
    </location>
</feature>
<dbReference type="EMBL" id="SGWX01000001">
    <property type="protein sequence ID" value="RZS61810.1"/>
    <property type="molecule type" value="Genomic_DNA"/>
</dbReference>
<dbReference type="PRINTS" id="PR00455">
    <property type="entry name" value="HTHTETR"/>
</dbReference>
<organism evidence="5 6">
    <name type="scientific">Xylanimonas ulmi</name>
    <dbReference type="NCBI Taxonomy" id="228973"/>
    <lineage>
        <taxon>Bacteria</taxon>
        <taxon>Bacillati</taxon>
        <taxon>Actinomycetota</taxon>
        <taxon>Actinomycetes</taxon>
        <taxon>Micrococcales</taxon>
        <taxon>Promicromonosporaceae</taxon>
        <taxon>Xylanimonas</taxon>
    </lineage>
</organism>
<dbReference type="GO" id="GO:0000976">
    <property type="term" value="F:transcription cis-regulatory region binding"/>
    <property type="evidence" value="ECO:0007669"/>
    <property type="project" value="TreeGrafter"/>
</dbReference>
<sequence length="271" mass="27527">MPYRQTTARVAAQEAKRAALLDAAHALLASGGFRAVSVKAVAARAAVSTGSVYSYFPDKSSLLAAAFRIAADVELDAVREACRPDPADEPGWRTARRLGRAVDTFARRAMRGRTLAWALLLEPVDPAVEAARLEYRRAYGATFAQVVHDGVAQGELPAQDVALSAAALVGAIGEALAGPLSPLGADAGASGAAVADAGPGGPAVADAHPDRVVAADAERDRVVAAILRCCLGVVSPPALPASLPPATHGASPTSTSRLGPTPPVPASKEIP</sequence>
<dbReference type="InterPro" id="IPR036271">
    <property type="entry name" value="Tet_transcr_reg_TetR-rel_C_sf"/>
</dbReference>
<evidence type="ECO:0000256" key="1">
    <source>
        <dbReference type="ARBA" id="ARBA00023125"/>
    </source>
</evidence>
<comment type="caution">
    <text evidence="5">The sequence shown here is derived from an EMBL/GenBank/DDBJ whole genome shotgun (WGS) entry which is preliminary data.</text>
</comment>
<dbReference type="SUPFAM" id="SSF48498">
    <property type="entry name" value="Tetracyclin repressor-like, C-terminal domain"/>
    <property type="match status" value="1"/>
</dbReference>
<evidence type="ECO:0000313" key="5">
    <source>
        <dbReference type="EMBL" id="RZS61810.1"/>
    </source>
</evidence>
<dbReference type="PROSITE" id="PS50977">
    <property type="entry name" value="HTH_TETR_2"/>
    <property type="match status" value="1"/>
</dbReference>
<evidence type="ECO:0000259" key="4">
    <source>
        <dbReference type="PROSITE" id="PS50977"/>
    </source>
</evidence>
<evidence type="ECO:0000256" key="2">
    <source>
        <dbReference type="PROSITE-ProRule" id="PRU00335"/>
    </source>
</evidence>
<dbReference type="GO" id="GO:0003700">
    <property type="term" value="F:DNA-binding transcription factor activity"/>
    <property type="evidence" value="ECO:0007669"/>
    <property type="project" value="TreeGrafter"/>
</dbReference>
<dbReference type="Gene3D" id="1.10.357.10">
    <property type="entry name" value="Tetracycline Repressor, domain 2"/>
    <property type="match status" value="1"/>
</dbReference>
<dbReference type="InterPro" id="IPR050109">
    <property type="entry name" value="HTH-type_TetR-like_transc_reg"/>
</dbReference>
<feature type="DNA-binding region" description="H-T-H motif" evidence="2">
    <location>
        <begin position="37"/>
        <end position="56"/>
    </location>
</feature>
<evidence type="ECO:0000256" key="3">
    <source>
        <dbReference type="SAM" id="MobiDB-lite"/>
    </source>
</evidence>
<dbReference type="PANTHER" id="PTHR30055">
    <property type="entry name" value="HTH-TYPE TRANSCRIPTIONAL REGULATOR RUTR"/>
    <property type="match status" value="1"/>
</dbReference>
<dbReference type="Pfam" id="PF00440">
    <property type="entry name" value="TetR_N"/>
    <property type="match status" value="1"/>
</dbReference>
<keyword evidence="6" id="KW-1185">Reference proteome</keyword>
<dbReference type="AlphaFoldDB" id="A0A4V2EY55"/>
<feature type="domain" description="HTH tetR-type" evidence="4">
    <location>
        <begin position="14"/>
        <end position="74"/>
    </location>
</feature>
<accession>A0A4V2EY55</accession>
<dbReference type="InterPro" id="IPR001647">
    <property type="entry name" value="HTH_TetR"/>
</dbReference>
<dbReference type="PANTHER" id="PTHR30055:SF226">
    <property type="entry name" value="HTH-TYPE TRANSCRIPTIONAL REGULATOR PKSA"/>
    <property type="match status" value="1"/>
</dbReference>
<proteinExistence type="predicted"/>
<dbReference type="PROSITE" id="PS01081">
    <property type="entry name" value="HTH_TETR_1"/>
    <property type="match status" value="1"/>
</dbReference>
<dbReference type="InterPro" id="IPR023772">
    <property type="entry name" value="DNA-bd_HTH_TetR-type_CS"/>
</dbReference>
<reference evidence="5 6" key="1">
    <citation type="submission" date="2019-02" db="EMBL/GenBank/DDBJ databases">
        <title>Sequencing the genomes of 1000 actinobacteria strains.</title>
        <authorList>
            <person name="Klenk H.-P."/>
        </authorList>
    </citation>
    <scope>NUCLEOTIDE SEQUENCE [LARGE SCALE GENOMIC DNA]</scope>
    <source>
        <strain evidence="5 6">DSM 16932</strain>
    </source>
</reference>
<protein>
    <submittedName>
        <fullName evidence="5">TetR family transcriptional regulator</fullName>
    </submittedName>
</protein>